<dbReference type="FunFam" id="3.30.70.270:FF:000001">
    <property type="entry name" value="Diguanylate cyclase domain protein"/>
    <property type="match status" value="1"/>
</dbReference>
<name>A0A177LUY7_METMH</name>
<dbReference type="RefSeq" id="WP_082879832.1">
    <property type="nucleotide sequence ID" value="NZ_LUUG01000122.1"/>
</dbReference>
<protein>
    <recommendedName>
        <fullName evidence="16">Diguanylate cyclase</fullName>
    </recommendedName>
</protein>
<dbReference type="PROSITE" id="PS50112">
    <property type="entry name" value="PAS"/>
    <property type="match status" value="2"/>
</dbReference>
<dbReference type="GO" id="GO:0005524">
    <property type="term" value="F:ATP binding"/>
    <property type="evidence" value="ECO:0007669"/>
    <property type="project" value="UniProtKB-KW"/>
</dbReference>
<dbReference type="GO" id="GO:0016020">
    <property type="term" value="C:membrane"/>
    <property type="evidence" value="ECO:0007669"/>
    <property type="project" value="UniProtKB-SubCell"/>
</dbReference>
<keyword evidence="4" id="KW-0808">Transferase</keyword>
<dbReference type="Pfam" id="PF13185">
    <property type="entry name" value="GAF_2"/>
    <property type="match status" value="1"/>
</dbReference>
<dbReference type="PROSITE" id="PS50883">
    <property type="entry name" value="EAL"/>
    <property type="match status" value="1"/>
</dbReference>
<dbReference type="SMART" id="SM00267">
    <property type="entry name" value="GGDEF"/>
    <property type="match status" value="1"/>
</dbReference>
<evidence type="ECO:0000256" key="6">
    <source>
        <dbReference type="ARBA" id="ARBA00022777"/>
    </source>
</evidence>
<dbReference type="NCBIfam" id="TIGR00254">
    <property type="entry name" value="GGDEF"/>
    <property type="match status" value="1"/>
</dbReference>
<dbReference type="GO" id="GO:0000160">
    <property type="term" value="P:phosphorelay signal transduction system"/>
    <property type="evidence" value="ECO:0007669"/>
    <property type="project" value="UniProtKB-KW"/>
</dbReference>
<keyword evidence="3" id="KW-0597">Phosphoprotein</keyword>
<dbReference type="SUPFAM" id="SSF103190">
    <property type="entry name" value="Sensory domain-like"/>
    <property type="match status" value="1"/>
</dbReference>
<dbReference type="Proteomes" id="UP000078090">
    <property type="component" value="Unassembled WGS sequence"/>
</dbReference>
<evidence type="ECO:0000259" key="9">
    <source>
        <dbReference type="PROSITE" id="PS50112"/>
    </source>
</evidence>
<dbReference type="CDD" id="cd01948">
    <property type="entry name" value="EAL"/>
    <property type="match status" value="1"/>
</dbReference>
<dbReference type="InterPro" id="IPR001633">
    <property type="entry name" value="EAL_dom"/>
</dbReference>
<dbReference type="NCBIfam" id="TIGR00229">
    <property type="entry name" value="sensory_box"/>
    <property type="match status" value="2"/>
</dbReference>
<dbReference type="InterPro" id="IPR001610">
    <property type="entry name" value="PAC"/>
</dbReference>
<dbReference type="InterPro" id="IPR048760">
    <property type="entry name" value="VP0354-like_sensor_dom"/>
</dbReference>
<evidence type="ECO:0000256" key="7">
    <source>
        <dbReference type="ARBA" id="ARBA00022840"/>
    </source>
</evidence>
<dbReference type="InterPro" id="IPR000700">
    <property type="entry name" value="PAS-assoc_C"/>
</dbReference>
<evidence type="ECO:0000313" key="14">
    <source>
        <dbReference type="EMBL" id="OAH97301.1"/>
    </source>
</evidence>
<dbReference type="Gene3D" id="3.30.70.270">
    <property type="match status" value="1"/>
</dbReference>
<evidence type="ECO:0000256" key="5">
    <source>
        <dbReference type="ARBA" id="ARBA00022741"/>
    </source>
</evidence>
<gene>
    <name evidence="14" type="ORF">A1332_21800</name>
</gene>
<dbReference type="SUPFAM" id="SSF55781">
    <property type="entry name" value="GAF domain-like"/>
    <property type="match status" value="1"/>
</dbReference>
<dbReference type="PROSITE" id="PS50885">
    <property type="entry name" value="HAMP"/>
    <property type="match status" value="1"/>
</dbReference>
<comment type="subcellular location">
    <subcellularLocation>
        <location evidence="2">Membrane</location>
    </subcellularLocation>
</comment>
<dbReference type="InterPro" id="IPR003018">
    <property type="entry name" value="GAF"/>
</dbReference>
<dbReference type="SUPFAM" id="SSF55073">
    <property type="entry name" value="Nucleotide cyclase"/>
    <property type="match status" value="1"/>
</dbReference>
<accession>A0A177LUY7</accession>
<feature type="domain" description="PAC" evidence="10">
    <location>
        <begin position="763"/>
        <end position="815"/>
    </location>
</feature>
<proteinExistence type="predicted"/>
<dbReference type="InterPro" id="IPR003660">
    <property type="entry name" value="HAMP_dom"/>
</dbReference>
<keyword evidence="7" id="KW-0067">ATP-binding</keyword>
<dbReference type="InterPro" id="IPR029151">
    <property type="entry name" value="Sensor-like_sf"/>
</dbReference>
<dbReference type="EMBL" id="LUUG01000122">
    <property type="protein sequence ID" value="OAH97301.1"/>
    <property type="molecule type" value="Genomic_DNA"/>
</dbReference>
<dbReference type="Gene3D" id="3.30.450.40">
    <property type="match status" value="1"/>
</dbReference>
<dbReference type="Pfam" id="PF00990">
    <property type="entry name" value="GGDEF"/>
    <property type="match status" value="1"/>
</dbReference>
<dbReference type="SMART" id="SM00091">
    <property type="entry name" value="PAS"/>
    <property type="match status" value="2"/>
</dbReference>
<dbReference type="CDD" id="cd01949">
    <property type="entry name" value="GGDEF"/>
    <property type="match status" value="1"/>
</dbReference>
<dbReference type="InterPro" id="IPR029787">
    <property type="entry name" value="Nucleotide_cyclase"/>
</dbReference>
<dbReference type="InterPro" id="IPR035919">
    <property type="entry name" value="EAL_sf"/>
</dbReference>
<dbReference type="InterPro" id="IPR035965">
    <property type="entry name" value="PAS-like_dom_sf"/>
</dbReference>
<dbReference type="InterPro" id="IPR000160">
    <property type="entry name" value="GGDEF_dom"/>
</dbReference>
<evidence type="ECO:0000313" key="15">
    <source>
        <dbReference type="Proteomes" id="UP000078090"/>
    </source>
</evidence>
<dbReference type="SUPFAM" id="SSF141868">
    <property type="entry name" value="EAL domain-like"/>
    <property type="match status" value="1"/>
</dbReference>
<dbReference type="OrthoDB" id="5571542at2"/>
<evidence type="ECO:0000256" key="1">
    <source>
        <dbReference type="ARBA" id="ARBA00001946"/>
    </source>
</evidence>
<dbReference type="SMART" id="SM00086">
    <property type="entry name" value="PAC"/>
    <property type="match status" value="2"/>
</dbReference>
<evidence type="ECO:0000256" key="2">
    <source>
        <dbReference type="ARBA" id="ARBA00004370"/>
    </source>
</evidence>
<keyword evidence="8" id="KW-0902">Two-component regulatory system</keyword>
<sequence>MRSSIGIKLGFWLALLGTLSTGLTGYYVYDRSRAMLVGTAKDKLLNDTQALGHRFADALAATASNVKFLANMPVSADIVSAKPDSKLTVRKNQLAEIFVSLLNAHPEYSQIRLIDTQHYGKELVRVDRDRDNLKVIAEAQLQEKNHFPYVFETVPLAAEQYYVSEINLNQELGTHLGFGKPTLRIAMPIKSSNATIAVIVINVDLQGLFEQVRGNIPDDIELLLSNDRGDYLIHPDAAKTFGFESGRSFLIQDDIPDIKAILAGKQEHSVFASSDTQSLAPSSLAAFVKLSLGSESSGRFVMLGLYTPLQNVLVESKALGVGVIEITLLFSLLASAISLMLARVLAKPLNSMTTAIGQFKLGTPLTGLPTHRNDEIGYLANSFISMTEQLNSQVAELHASEAKLHAILDNAPVGIWLADLDTRFLFVNHTFCDALGLPEARFIANEQLAELFGSEMAGRFLSADQACLAQTNQPHQSLEQIKFADGKRHTIQITRTQLQDINQETVGIIGIAMDISDRQQAANRERAHNHVLELLSKGAALPEILQAVVWGVETQNPDLLCSILLLNSEGNRLFIGAAPRLPDFYNAAVDGLFIGPGVGSCGTAAYFGQRVIVEDIQNHTYWGPFTELAARADLGACWSEPIRGSSGQLLGTFAIYQRQPAAPGADDIQMIEQASHLAGIAIDRSRSNEELQLASLVYQNSSEAMAVTDAQGMIINVNPAFTALTGYTLEEVIGKNHNILNSERQGEQFYQAMWQAINSNGHWKGEIWNRRKNGDIFAEQLTINTIFSADGVPQRRVALFSDITQKKQSEELIWTQANFDPLTGLPNRRMFHDRLDQEIKKAHRSGLQVALILLDLDRFKEVNDTLGHDMGDLLLKDASQRLLRCVRDSDTVARLGGDEFTVILGELDDADNAERVVKNILQRLAEPFQLKSKVAYISASIGITLYPKDAERIDALIKNADQAMYAAKHQGRNRYCYFTPSMQEAALARMLIADDLRNALEANQFEVYYQPVVELGSGAIHKAEALIRWQHPTRGMVSPGEFVHIAEDIGLIAEIGDWVFKQAAGQVKQWRSRYHPDFQISVNKSPVQFYDDHSHGTWLEYLQTLELPGQSIVAEITEGLLLDASNVVKDQLLAFRDAGIQVSLDDFGTGYSSLAYLKKFDIDYLKIDQSFVGNLSPNSSDKILCEAIIVMAHKLGMKVIAEGIETEQQRQLLLEAECDYGQGYLFSRALPADAFEELLILQASGTSAKNTLI</sequence>
<dbReference type="Pfam" id="PF13426">
    <property type="entry name" value="PAS_9"/>
    <property type="match status" value="1"/>
</dbReference>
<dbReference type="PANTHER" id="PTHR44757:SF2">
    <property type="entry name" value="BIOFILM ARCHITECTURE MAINTENANCE PROTEIN MBAA"/>
    <property type="match status" value="1"/>
</dbReference>
<evidence type="ECO:0000259" key="12">
    <source>
        <dbReference type="PROSITE" id="PS50885"/>
    </source>
</evidence>
<comment type="caution">
    <text evidence="14">The sequence shown here is derived from an EMBL/GenBank/DDBJ whole genome shotgun (WGS) entry which is preliminary data.</text>
</comment>
<feature type="domain" description="HAMP" evidence="12">
    <location>
        <begin position="343"/>
        <end position="395"/>
    </location>
</feature>
<keyword evidence="5" id="KW-0547">Nucleotide-binding</keyword>
<dbReference type="Gene3D" id="6.10.340.10">
    <property type="match status" value="1"/>
</dbReference>
<dbReference type="SMART" id="SM00065">
    <property type="entry name" value="GAF"/>
    <property type="match status" value="1"/>
</dbReference>
<dbReference type="SMART" id="SM00052">
    <property type="entry name" value="EAL"/>
    <property type="match status" value="1"/>
</dbReference>
<feature type="domain" description="GGDEF" evidence="13">
    <location>
        <begin position="847"/>
        <end position="980"/>
    </location>
</feature>
<dbReference type="InterPro" id="IPR013767">
    <property type="entry name" value="PAS_fold"/>
</dbReference>
<evidence type="ECO:0000259" key="10">
    <source>
        <dbReference type="PROSITE" id="PS50113"/>
    </source>
</evidence>
<dbReference type="SUPFAM" id="SSF158472">
    <property type="entry name" value="HAMP domain-like"/>
    <property type="match status" value="1"/>
</dbReference>
<dbReference type="InterPro" id="IPR000014">
    <property type="entry name" value="PAS"/>
</dbReference>
<evidence type="ECO:0000259" key="11">
    <source>
        <dbReference type="PROSITE" id="PS50883"/>
    </source>
</evidence>
<dbReference type="PROSITE" id="PS50887">
    <property type="entry name" value="GGDEF"/>
    <property type="match status" value="1"/>
</dbReference>
<dbReference type="InterPro" id="IPR029016">
    <property type="entry name" value="GAF-like_dom_sf"/>
</dbReference>
<dbReference type="InterPro" id="IPR052155">
    <property type="entry name" value="Biofilm_reg_signaling"/>
</dbReference>
<dbReference type="SMART" id="SM00304">
    <property type="entry name" value="HAMP"/>
    <property type="match status" value="1"/>
</dbReference>
<dbReference type="GO" id="GO:0016301">
    <property type="term" value="F:kinase activity"/>
    <property type="evidence" value="ECO:0007669"/>
    <property type="project" value="UniProtKB-KW"/>
</dbReference>
<dbReference type="GO" id="GO:0006355">
    <property type="term" value="P:regulation of DNA-templated transcription"/>
    <property type="evidence" value="ECO:0007669"/>
    <property type="project" value="InterPro"/>
</dbReference>
<evidence type="ECO:0000256" key="8">
    <source>
        <dbReference type="ARBA" id="ARBA00023012"/>
    </source>
</evidence>
<dbReference type="SUPFAM" id="SSF55785">
    <property type="entry name" value="PYP-like sensor domain (PAS domain)"/>
    <property type="match status" value="2"/>
</dbReference>
<dbReference type="Gene3D" id="3.30.450.20">
    <property type="entry name" value="PAS domain"/>
    <property type="match status" value="3"/>
</dbReference>
<dbReference type="PROSITE" id="PS50113">
    <property type="entry name" value="PAC"/>
    <property type="match status" value="2"/>
</dbReference>
<dbReference type="InterPro" id="IPR043128">
    <property type="entry name" value="Rev_trsase/Diguanyl_cyclase"/>
</dbReference>
<evidence type="ECO:0000256" key="3">
    <source>
        <dbReference type="ARBA" id="ARBA00022553"/>
    </source>
</evidence>
<dbReference type="Gene3D" id="3.20.20.450">
    <property type="entry name" value="EAL domain"/>
    <property type="match status" value="1"/>
</dbReference>
<dbReference type="Pfam" id="PF00563">
    <property type="entry name" value="EAL"/>
    <property type="match status" value="1"/>
</dbReference>
<dbReference type="CDD" id="cd06225">
    <property type="entry name" value="HAMP"/>
    <property type="match status" value="1"/>
</dbReference>
<dbReference type="Pfam" id="PF21623">
    <property type="entry name" value="HK_sensor_dom_bact"/>
    <property type="match status" value="1"/>
</dbReference>
<evidence type="ECO:0000256" key="4">
    <source>
        <dbReference type="ARBA" id="ARBA00022679"/>
    </source>
</evidence>
<feature type="domain" description="EAL" evidence="11">
    <location>
        <begin position="989"/>
        <end position="1243"/>
    </location>
</feature>
<evidence type="ECO:0000259" key="13">
    <source>
        <dbReference type="PROSITE" id="PS50887"/>
    </source>
</evidence>
<keyword evidence="6" id="KW-0418">Kinase</keyword>
<dbReference type="Pfam" id="PF00989">
    <property type="entry name" value="PAS"/>
    <property type="match status" value="1"/>
</dbReference>
<dbReference type="CDD" id="cd00130">
    <property type="entry name" value="PAS"/>
    <property type="match status" value="2"/>
</dbReference>
<dbReference type="PANTHER" id="PTHR44757">
    <property type="entry name" value="DIGUANYLATE CYCLASE DGCP"/>
    <property type="match status" value="1"/>
</dbReference>
<feature type="domain" description="PAS" evidence="9">
    <location>
        <begin position="689"/>
        <end position="743"/>
    </location>
</feature>
<dbReference type="AlphaFoldDB" id="A0A177LUY7"/>
<organism evidence="14 15">
    <name type="scientific">Methylomonas methanica</name>
    <dbReference type="NCBI Taxonomy" id="421"/>
    <lineage>
        <taxon>Bacteria</taxon>
        <taxon>Pseudomonadati</taxon>
        <taxon>Pseudomonadota</taxon>
        <taxon>Gammaproteobacteria</taxon>
        <taxon>Methylococcales</taxon>
        <taxon>Methylococcaceae</taxon>
        <taxon>Methylomonas</taxon>
    </lineage>
</organism>
<reference evidence="14 15" key="1">
    <citation type="submission" date="2016-03" db="EMBL/GenBank/DDBJ databases">
        <authorList>
            <person name="Ploux O."/>
        </authorList>
    </citation>
    <scope>NUCLEOTIDE SEQUENCE [LARGE SCALE GENOMIC DNA]</scope>
    <source>
        <strain evidence="14 15">R-45363</strain>
    </source>
</reference>
<evidence type="ECO:0008006" key="16">
    <source>
        <dbReference type="Google" id="ProtNLM"/>
    </source>
</evidence>
<comment type="cofactor">
    <cofactor evidence="1">
        <name>Mg(2+)</name>
        <dbReference type="ChEBI" id="CHEBI:18420"/>
    </cofactor>
</comment>
<feature type="domain" description="PAS" evidence="9">
    <location>
        <begin position="400"/>
        <end position="455"/>
    </location>
</feature>
<feature type="domain" description="PAC" evidence="10">
    <location>
        <begin position="474"/>
        <end position="527"/>
    </location>
</feature>